<evidence type="ECO:0000259" key="5">
    <source>
        <dbReference type="PROSITE" id="PS50977"/>
    </source>
</evidence>
<dbReference type="PROSITE" id="PS50977">
    <property type="entry name" value="HTH_TETR_2"/>
    <property type="match status" value="1"/>
</dbReference>
<keyword evidence="3" id="KW-0804">Transcription</keyword>
<dbReference type="Gene3D" id="1.10.10.60">
    <property type="entry name" value="Homeodomain-like"/>
    <property type="match status" value="1"/>
</dbReference>
<organism evidence="6 7">
    <name type="scientific">Corynebacterium variabile</name>
    <dbReference type="NCBI Taxonomy" id="1727"/>
    <lineage>
        <taxon>Bacteria</taxon>
        <taxon>Bacillati</taxon>
        <taxon>Actinomycetota</taxon>
        <taxon>Actinomycetes</taxon>
        <taxon>Mycobacteriales</taxon>
        <taxon>Corynebacteriaceae</taxon>
        <taxon>Corynebacterium</taxon>
    </lineage>
</organism>
<dbReference type="PANTHER" id="PTHR30055:SF234">
    <property type="entry name" value="HTH-TYPE TRANSCRIPTIONAL REGULATOR BETI"/>
    <property type="match status" value="1"/>
</dbReference>
<evidence type="ECO:0000313" key="6">
    <source>
        <dbReference type="EMBL" id="CUU66644.1"/>
    </source>
</evidence>
<name>A0A0X2NME3_9CORY</name>
<dbReference type="SUPFAM" id="SSF46689">
    <property type="entry name" value="Homeodomain-like"/>
    <property type="match status" value="1"/>
</dbReference>
<keyword evidence="2 4" id="KW-0238">DNA-binding</keyword>
<dbReference type="RefSeq" id="WP_073884339.1">
    <property type="nucleotide sequence ID" value="NZ_FAUH01000013.1"/>
</dbReference>
<feature type="domain" description="HTH tetR-type" evidence="5">
    <location>
        <begin position="13"/>
        <end position="73"/>
    </location>
</feature>
<dbReference type="GO" id="GO:0000976">
    <property type="term" value="F:transcription cis-regulatory region binding"/>
    <property type="evidence" value="ECO:0007669"/>
    <property type="project" value="TreeGrafter"/>
</dbReference>
<dbReference type="InterPro" id="IPR041490">
    <property type="entry name" value="KstR2_TetR_C"/>
</dbReference>
<evidence type="ECO:0000256" key="3">
    <source>
        <dbReference type="ARBA" id="ARBA00023163"/>
    </source>
</evidence>
<reference evidence="7" key="1">
    <citation type="submission" date="2015-11" db="EMBL/GenBank/DDBJ databases">
        <authorList>
            <person name="Dugat-Bony E."/>
        </authorList>
    </citation>
    <scope>NUCLEOTIDE SEQUENCE [LARGE SCALE GENOMIC DNA]</scope>
    <source>
        <strain evidence="7">Mu292</strain>
    </source>
</reference>
<dbReference type="Pfam" id="PF00440">
    <property type="entry name" value="TetR_N"/>
    <property type="match status" value="1"/>
</dbReference>
<evidence type="ECO:0000313" key="7">
    <source>
        <dbReference type="Proteomes" id="UP000182498"/>
    </source>
</evidence>
<dbReference type="InterPro" id="IPR036271">
    <property type="entry name" value="Tet_transcr_reg_TetR-rel_C_sf"/>
</dbReference>
<dbReference type="PROSITE" id="PS01081">
    <property type="entry name" value="HTH_TETR_1"/>
    <property type="match status" value="1"/>
</dbReference>
<dbReference type="InterPro" id="IPR050109">
    <property type="entry name" value="HTH-type_TetR-like_transc_reg"/>
</dbReference>
<keyword evidence="7" id="KW-1185">Reference proteome</keyword>
<dbReference type="PANTHER" id="PTHR30055">
    <property type="entry name" value="HTH-TYPE TRANSCRIPTIONAL REGULATOR RUTR"/>
    <property type="match status" value="1"/>
</dbReference>
<dbReference type="InterPro" id="IPR001647">
    <property type="entry name" value="HTH_TetR"/>
</dbReference>
<dbReference type="SUPFAM" id="SSF48498">
    <property type="entry name" value="Tetracyclin repressor-like, C-terminal domain"/>
    <property type="match status" value="1"/>
</dbReference>
<dbReference type="Gene3D" id="1.10.357.10">
    <property type="entry name" value="Tetracycline Repressor, domain 2"/>
    <property type="match status" value="1"/>
</dbReference>
<dbReference type="PRINTS" id="PR00455">
    <property type="entry name" value="HTHTETR"/>
</dbReference>
<sequence length="210" mass="23174">MADSDESAPGFRDAARAQILDAAAVVFQAQGFERTTIDDIAERIGATKGRIYYYFRSKFDIYLAVYEAGMYGAFLTVEPLSQEPGTGRERLTAMAVRHLVNLMTDPGYHDVISQGVVAGRSTALKEHQRQALIGLNEVRTRYEDLFRGVVTEGMADGSLRDGDARLATRFLLSSLNSTAMWFRVRENQDAAEIRDLAEQIVDQAIGGLAS</sequence>
<evidence type="ECO:0000256" key="2">
    <source>
        <dbReference type="ARBA" id="ARBA00023125"/>
    </source>
</evidence>
<evidence type="ECO:0000256" key="4">
    <source>
        <dbReference type="PROSITE-ProRule" id="PRU00335"/>
    </source>
</evidence>
<gene>
    <name evidence="6" type="ORF">CVAR292_01991</name>
</gene>
<evidence type="ECO:0000256" key="1">
    <source>
        <dbReference type="ARBA" id="ARBA00023015"/>
    </source>
</evidence>
<dbReference type="EMBL" id="FAUH01000013">
    <property type="protein sequence ID" value="CUU66644.1"/>
    <property type="molecule type" value="Genomic_DNA"/>
</dbReference>
<protein>
    <submittedName>
        <fullName evidence="6">Transcriptional regulator, TetR family</fullName>
    </submittedName>
</protein>
<dbReference type="GO" id="GO:0003700">
    <property type="term" value="F:DNA-binding transcription factor activity"/>
    <property type="evidence" value="ECO:0007669"/>
    <property type="project" value="TreeGrafter"/>
</dbReference>
<feature type="DNA-binding region" description="H-T-H motif" evidence="4">
    <location>
        <begin position="36"/>
        <end position="55"/>
    </location>
</feature>
<dbReference type="InterPro" id="IPR009057">
    <property type="entry name" value="Homeodomain-like_sf"/>
</dbReference>
<dbReference type="Pfam" id="PF17932">
    <property type="entry name" value="TetR_C_24"/>
    <property type="match status" value="1"/>
</dbReference>
<dbReference type="OrthoDB" id="7252896at2"/>
<keyword evidence="1" id="KW-0805">Transcription regulation</keyword>
<dbReference type="InterPro" id="IPR023772">
    <property type="entry name" value="DNA-bd_HTH_TetR-type_CS"/>
</dbReference>
<dbReference type="AlphaFoldDB" id="A0A0X2NME3"/>
<accession>A0A0X2NME3</accession>
<proteinExistence type="predicted"/>
<dbReference type="Proteomes" id="UP000182498">
    <property type="component" value="Unassembled WGS sequence"/>
</dbReference>